<dbReference type="Gene3D" id="3.40.50.150">
    <property type="entry name" value="Vaccinia Virus protein VP39"/>
    <property type="match status" value="1"/>
</dbReference>
<evidence type="ECO:0000313" key="2">
    <source>
        <dbReference type="Proteomes" id="UP000886886"/>
    </source>
</evidence>
<accession>A0A9D0ZVC8</accession>
<protein>
    <submittedName>
        <fullName evidence="1">Class I SAM-dependent methyltransferase</fullName>
    </submittedName>
</protein>
<dbReference type="CDD" id="cd02440">
    <property type="entry name" value="AdoMet_MTases"/>
    <property type="match status" value="1"/>
</dbReference>
<dbReference type="Proteomes" id="UP000886886">
    <property type="component" value="Unassembled WGS sequence"/>
</dbReference>
<comment type="caution">
    <text evidence="1">The sequence shown here is derived from an EMBL/GenBank/DDBJ whole genome shotgun (WGS) entry which is preliminary data.</text>
</comment>
<name>A0A9D0ZVC8_9FIRM</name>
<keyword evidence="1" id="KW-0489">Methyltransferase</keyword>
<gene>
    <name evidence="1" type="ORF">IAB26_07850</name>
</gene>
<dbReference type="AlphaFoldDB" id="A0A9D0ZVC8"/>
<keyword evidence="1" id="KW-0808">Transferase</keyword>
<dbReference type="GO" id="GO:0008168">
    <property type="term" value="F:methyltransferase activity"/>
    <property type="evidence" value="ECO:0007669"/>
    <property type="project" value="UniProtKB-KW"/>
</dbReference>
<sequence length="215" mass="25811">MIEKQTKERQNEQKWDKLLKIRTTGRDDSRANQYCYPYEPTPYCVLERLAQSGYITRKNKILDYGCGKGRVDFFLSWQTRCRSIGIEYNEWIFQQAKNNQEKAVCGGRVALECHNAKNYRVPLDADRIYFFNPFSLEILREVISRILESYYEAPRRILLFFYYPSDEYMSYLMTVEELLFLDEIHCMDLFPGNYYRERIVIFELQEDYCGTRADA</sequence>
<dbReference type="GO" id="GO:0032259">
    <property type="term" value="P:methylation"/>
    <property type="evidence" value="ECO:0007669"/>
    <property type="project" value="UniProtKB-KW"/>
</dbReference>
<evidence type="ECO:0000313" key="1">
    <source>
        <dbReference type="EMBL" id="HIQ96459.1"/>
    </source>
</evidence>
<proteinExistence type="predicted"/>
<dbReference type="InterPro" id="IPR029063">
    <property type="entry name" value="SAM-dependent_MTases_sf"/>
</dbReference>
<dbReference type="SUPFAM" id="SSF53335">
    <property type="entry name" value="S-adenosyl-L-methionine-dependent methyltransferases"/>
    <property type="match status" value="1"/>
</dbReference>
<reference evidence="1" key="1">
    <citation type="submission" date="2020-10" db="EMBL/GenBank/DDBJ databases">
        <authorList>
            <person name="Gilroy R."/>
        </authorList>
    </citation>
    <scope>NUCLEOTIDE SEQUENCE</scope>
    <source>
        <strain evidence="1">ChiSjej3B21-11622</strain>
    </source>
</reference>
<reference evidence="1" key="2">
    <citation type="journal article" date="2021" name="PeerJ">
        <title>Extensive microbial diversity within the chicken gut microbiome revealed by metagenomics and culture.</title>
        <authorList>
            <person name="Gilroy R."/>
            <person name="Ravi A."/>
            <person name="Getino M."/>
            <person name="Pursley I."/>
            <person name="Horton D.L."/>
            <person name="Alikhan N.F."/>
            <person name="Baker D."/>
            <person name="Gharbi K."/>
            <person name="Hall N."/>
            <person name="Watson M."/>
            <person name="Adriaenssens E.M."/>
            <person name="Foster-Nyarko E."/>
            <person name="Jarju S."/>
            <person name="Secka A."/>
            <person name="Antonio M."/>
            <person name="Oren A."/>
            <person name="Chaudhuri R.R."/>
            <person name="La Ragione R."/>
            <person name="Hildebrand F."/>
            <person name="Pallen M.J."/>
        </authorList>
    </citation>
    <scope>NUCLEOTIDE SEQUENCE</scope>
    <source>
        <strain evidence="1">ChiSjej3B21-11622</strain>
    </source>
</reference>
<organism evidence="1 2">
    <name type="scientific">Candidatus Limivivens merdigallinarum</name>
    <dbReference type="NCBI Taxonomy" id="2840859"/>
    <lineage>
        <taxon>Bacteria</taxon>
        <taxon>Bacillati</taxon>
        <taxon>Bacillota</taxon>
        <taxon>Clostridia</taxon>
        <taxon>Lachnospirales</taxon>
        <taxon>Lachnospiraceae</taxon>
        <taxon>Lachnospiraceae incertae sedis</taxon>
        <taxon>Candidatus Limivivens</taxon>
    </lineage>
</organism>
<dbReference type="EMBL" id="DVFT01000119">
    <property type="protein sequence ID" value="HIQ96459.1"/>
    <property type="molecule type" value="Genomic_DNA"/>
</dbReference>